<name>A0A0D0TEX7_PSEFL</name>
<proteinExistence type="predicted"/>
<dbReference type="Proteomes" id="UP000032210">
    <property type="component" value="Unassembled WGS sequence"/>
</dbReference>
<dbReference type="AlphaFoldDB" id="A0A0D0TEX7"/>
<reference evidence="1 2" key="1">
    <citation type="submission" date="2015-01" db="EMBL/GenBank/DDBJ databases">
        <title>Genome sequence of the beneficial rhizobacterium Pseudomonas fluorescens 2-79.</title>
        <authorList>
            <person name="Thuermer A."/>
            <person name="Daniel R."/>
        </authorList>
    </citation>
    <scope>NUCLEOTIDE SEQUENCE [LARGE SCALE GENOMIC DNA]</scope>
    <source>
        <strain evidence="1 2">2-79</strain>
    </source>
</reference>
<evidence type="ECO:0000313" key="1">
    <source>
        <dbReference type="EMBL" id="KIR20634.1"/>
    </source>
</evidence>
<organism evidence="1 2">
    <name type="scientific">Pseudomonas fluorescens</name>
    <dbReference type="NCBI Taxonomy" id="294"/>
    <lineage>
        <taxon>Bacteria</taxon>
        <taxon>Pseudomonadati</taxon>
        <taxon>Pseudomonadota</taxon>
        <taxon>Gammaproteobacteria</taxon>
        <taxon>Pseudomonadales</taxon>
        <taxon>Pseudomonadaceae</taxon>
        <taxon>Pseudomonas</taxon>
    </lineage>
</organism>
<gene>
    <name evidence="1" type="ORF">PFLU3_39560</name>
</gene>
<dbReference type="PATRIC" id="fig|294.125.peg.4062"/>
<dbReference type="EMBL" id="JXCQ01000042">
    <property type="protein sequence ID" value="KIR20634.1"/>
    <property type="molecule type" value="Genomic_DNA"/>
</dbReference>
<accession>A0A0D0TEX7</accession>
<comment type="caution">
    <text evidence="1">The sequence shown here is derived from an EMBL/GenBank/DDBJ whole genome shotgun (WGS) entry which is preliminary data.</text>
</comment>
<sequence>MLQLTHTQVCPAASALRSVSATRMNGSSALAGFYFGYWFSHWRA</sequence>
<protein>
    <submittedName>
        <fullName evidence="1">Uncharacterized protein</fullName>
    </submittedName>
</protein>
<evidence type="ECO:0000313" key="2">
    <source>
        <dbReference type="Proteomes" id="UP000032210"/>
    </source>
</evidence>